<comment type="caution">
    <text evidence="2">The sequence shown here is derived from an EMBL/GenBank/DDBJ whole genome shotgun (WGS) entry which is preliminary data.</text>
</comment>
<dbReference type="Pfam" id="PF05699">
    <property type="entry name" value="Dimer_Tnp_hAT"/>
    <property type="match status" value="1"/>
</dbReference>
<sequence length="162" mass="18984">MVSHMSRKEREKSPKAKRWTIQHVKVLNLMNVEAENFQKIYGADIDEYFVDEYMQFRNILPAIRVPAEQLKKLKERKVEHTFPNVDTCLRVLLSMPISNASGERSFSTLKRIKDHLRSNLKQEKLNHLILLCVESDITCKLDFEDVISVFAEKRAGRNFNCC</sequence>
<dbReference type="EMBL" id="JAFNEN010000419">
    <property type="protein sequence ID" value="KAG8183374.1"/>
    <property type="molecule type" value="Genomic_DNA"/>
</dbReference>
<accession>A0AAV6UH34</accession>
<dbReference type="InterPro" id="IPR008906">
    <property type="entry name" value="HATC_C_dom"/>
</dbReference>
<dbReference type="SUPFAM" id="SSF53098">
    <property type="entry name" value="Ribonuclease H-like"/>
    <property type="match status" value="1"/>
</dbReference>
<organism evidence="2 3">
    <name type="scientific">Oedothorax gibbosus</name>
    <dbReference type="NCBI Taxonomy" id="931172"/>
    <lineage>
        <taxon>Eukaryota</taxon>
        <taxon>Metazoa</taxon>
        <taxon>Ecdysozoa</taxon>
        <taxon>Arthropoda</taxon>
        <taxon>Chelicerata</taxon>
        <taxon>Arachnida</taxon>
        <taxon>Araneae</taxon>
        <taxon>Araneomorphae</taxon>
        <taxon>Entelegynae</taxon>
        <taxon>Araneoidea</taxon>
        <taxon>Linyphiidae</taxon>
        <taxon>Erigoninae</taxon>
        <taxon>Oedothorax</taxon>
    </lineage>
</organism>
<dbReference type="PANTHER" id="PTHR45749">
    <property type="match status" value="1"/>
</dbReference>
<evidence type="ECO:0000259" key="1">
    <source>
        <dbReference type="Pfam" id="PF05699"/>
    </source>
</evidence>
<gene>
    <name evidence="2" type="ORF">JTE90_008276</name>
</gene>
<evidence type="ECO:0000313" key="3">
    <source>
        <dbReference type="Proteomes" id="UP000827092"/>
    </source>
</evidence>
<keyword evidence="3" id="KW-1185">Reference proteome</keyword>
<dbReference type="AlphaFoldDB" id="A0AAV6UH34"/>
<dbReference type="Proteomes" id="UP000827092">
    <property type="component" value="Unassembled WGS sequence"/>
</dbReference>
<dbReference type="InterPro" id="IPR012337">
    <property type="entry name" value="RNaseH-like_sf"/>
</dbReference>
<feature type="domain" description="HAT C-terminal dimerisation" evidence="1">
    <location>
        <begin position="51"/>
        <end position="136"/>
    </location>
</feature>
<dbReference type="GO" id="GO:0046983">
    <property type="term" value="F:protein dimerization activity"/>
    <property type="evidence" value="ECO:0007669"/>
    <property type="project" value="InterPro"/>
</dbReference>
<evidence type="ECO:0000313" key="2">
    <source>
        <dbReference type="EMBL" id="KAG8183374.1"/>
    </source>
</evidence>
<dbReference type="PANTHER" id="PTHR45749:SF23">
    <property type="entry name" value="ZINC FINGER MYM-TYPE PROTEIN 1-LIKE"/>
    <property type="match status" value="1"/>
</dbReference>
<name>A0AAV6UH34_9ARAC</name>
<proteinExistence type="predicted"/>
<protein>
    <recommendedName>
        <fullName evidence="1">HAT C-terminal dimerisation domain-containing protein</fullName>
    </recommendedName>
</protein>
<reference evidence="2 3" key="1">
    <citation type="journal article" date="2022" name="Nat. Ecol. Evol.">
        <title>A masculinizing supergene underlies an exaggerated male reproductive morph in a spider.</title>
        <authorList>
            <person name="Hendrickx F."/>
            <person name="De Corte Z."/>
            <person name="Sonet G."/>
            <person name="Van Belleghem S.M."/>
            <person name="Kostlbacher S."/>
            <person name="Vangestel C."/>
        </authorList>
    </citation>
    <scope>NUCLEOTIDE SEQUENCE [LARGE SCALE GENOMIC DNA]</scope>
    <source>
        <strain evidence="2">W744_W776</strain>
    </source>
</reference>